<gene>
    <name evidence="1" type="primary">ABSGL_12860.1 scaffold 13518</name>
</gene>
<proteinExistence type="predicted"/>
<dbReference type="AlphaFoldDB" id="A0A163MPB6"/>
<evidence type="ECO:0000313" key="1">
    <source>
        <dbReference type="EMBL" id="SAM07221.1"/>
    </source>
</evidence>
<dbReference type="InParanoid" id="A0A163MPB6"/>
<keyword evidence="2" id="KW-1185">Reference proteome</keyword>
<dbReference type="EMBL" id="LT554731">
    <property type="protein sequence ID" value="SAM07221.1"/>
    <property type="molecule type" value="Genomic_DNA"/>
</dbReference>
<dbReference type="Proteomes" id="UP000078561">
    <property type="component" value="Unassembled WGS sequence"/>
</dbReference>
<protein>
    <recommendedName>
        <fullName evidence="3">Retrotransposon gag domain-containing protein</fullName>
    </recommendedName>
</protein>
<organism evidence="1">
    <name type="scientific">Absidia glauca</name>
    <name type="common">Pin mould</name>
    <dbReference type="NCBI Taxonomy" id="4829"/>
    <lineage>
        <taxon>Eukaryota</taxon>
        <taxon>Fungi</taxon>
        <taxon>Fungi incertae sedis</taxon>
        <taxon>Mucoromycota</taxon>
        <taxon>Mucoromycotina</taxon>
        <taxon>Mucoromycetes</taxon>
        <taxon>Mucorales</taxon>
        <taxon>Cunninghamellaceae</taxon>
        <taxon>Absidia</taxon>
    </lineage>
</organism>
<sequence length="120" mass="14137">MSQHKLNMDIHWEACLISSLQHSLSKCSWYKEKLMLKGYTWEQAKLLIKNQFGGQHTQSYHVEKLNTMEARRNENPLKFVEHFVDYFYRAQVKDCAAYGSMILTGLLRHHSSLVMQMKAT</sequence>
<accession>A0A163MPB6</accession>
<evidence type="ECO:0008006" key="3">
    <source>
        <dbReference type="Google" id="ProtNLM"/>
    </source>
</evidence>
<reference evidence="1" key="1">
    <citation type="submission" date="2016-04" db="EMBL/GenBank/DDBJ databases">
        <authorList>
            <person name="Evans L.H."/>
            <person name="Alamgir A."/>
            <person name="Owens N."/>
            <person name="Weber N.D."/>
            <person name="Virtaneva K."/>
            <person name="Barbian K."/>
            <person name="Babar A."/>
            <person name="Rosenke K."/>
        </authorList>
    </citation>
    <scope>NUCLEOTIDE SEQUENCE [LARGE SCALE GENOMIC DNA]</scope>
    <source>
        <strain evidence="1">CBS 101.48</strain>
    </source>
</reference>
<evidence type="ECO:0000313" key="2">
    <source>
        <dbReference type="Proteomes" id="UP000078561"/>
    </source>
</evidence>
<name>A0A163MPB6_ABSGL</name>